<feature type="transmembrane region" description="Helical" evidence="1">
    <location>
        <begin position="401"/>
        <end position="423"/>
    </location>
</feature>
<dbReference type="Proteomes" id="UP001501303">
    <property type="component" value="Unassembled WGS sequence"/>
</dbReference>
<evidence type="ECO:0000256" key="1">
    <source>
        <dbReference type="SAM" id="Phobius"/>
    </source>
</evidence>
<name>A0ABN2PNR2_9ACTN</name>
<organism evidence="2 3">
    <name type="scientific">Streptomyces sodiiphilus</name>
    <dbReference type="NCBI Taxonomy" id="226217"/>
    <lineage>
        <taxon>Bacteria</taxon>
        <taxon>Bacillati</taxon>
        <taxon>Actinomycetota</taxon>
        <taxon>Actinomycetes</taxon>
        <taxon>Kitasatosporales</taxon>
        <taxon>Streptomycetaceae</taxon>
        <taxon>Streptomyces</taxon>
    </lineage>
</organism>
<protein>
    <recommendedName>
        <fullName evidence="4">ABC transporter permease</fullName>
    </recommendedName>
</protein>
<evidence type="ECO:0000313" key="2">
    <source>
        <dbReference type="EMBL" id="GAA1923975.1"/>
    </source>
</evidence>
<evidence type="ECO:0000313" key="3">
    <source>
        <dbReference type="Proteomes" id="UP001501303"/>
    </source>
</evidence>
<feature type="transmembrane region" description="Helical" evidence="1">
    <location>
        <begin position="69"/>
        <end position="94"/>
    </location>
</feature>
<comment type="caution">
    <text evidence="2">The sequence shown here is derived from an EMBL/GenBank/DDBJ whole genome shotgun (WGS) entry which is preliminary data.</text>
</comment>
<proteinExistence type="predicted"/>
<accession>A0ABN2PNR2</accession>
<dbReference type="EMBL" id="BAAAMJ010000034">
    <property type="protein sequence ID" value="GAA1923975.1"/>
    <property type="molecule type" value="Genomic_DNA"/>
</dbReference>
<sequence length="433" mass="44415">MISLIAGNAKESQAIVPLLSSRISSLLASSVEDPSCQKLIARALLCPFAVLLAARGPELLFPADPFRYMLVYFVGVAAALVTLPAAISLAVASLGRILARLGARLGGPGGLVAGRWMSAHPGVTARLVAGLAIGIGLVGQVQVNASRLSEPMVEAQATAERIGTSVVTLKAPQDGERFENFAAALPPGVDVAALSEPDAEGHTTLHAPCDVLTRLQLGCVARQEVTAAEPDSRLTDLAVWATPGGGMTAVPGPVDEVPAARLVLLSASGGDLPLPELTGLAYRHLSLSPGVEPLGGGWLVGAAERAQEADWAILLGVFSVIFLGLAMAFNNAGEFLRFSRAAAPLSVLTGRSRLHFAAAGRAVLVPLLIGTALGLVTHYWLATPMTTPLSGGSVSLTALQIMGTVGAVLAISGWAAASVLSAVQARSWRPRAD</sequence>
<keyword evidence="1" id="KW-0472">Membrane</keyword>
<keyword evidence="1" id="KW-1133">Transmembrane helix</keyword>
<reference evidence="2 3" key="1">
    <citation type="journal article" date="2019" name="Int. J. Syst. Evol. Microbiol.">
        <title>The Global Catalogue of Microorganisms (GCM) 10K type strain sequencing project: providing services to taxonomists for standard genome sequencing and annotation.</title>
        <authorList>
            <consortium name="The Broad Institute Genomics Platform"/>
            <consortium name="The Broad Institute Genome Sequencing Center for Infectious Disease"/>
            <person name="Wu L."/>
            <person name="Ma J."/>
        </authorList>
    </citation>
    <scope>NUCLEOTIDE SEQUENCE [LARGE SCALE GENOMIC DNA]</scope>
    <source>
        <strain evidence="2 3">JCM 13581</strain>
    </source>
</reference>
<keyword evidence="1" id="KW-0812">Transmembrane</keyword>
<keyword evidence="3" id="KW-1185">Reference proteome</keyword>
<feature type="transmembrane region" description="Helical" evidence="1">
    <location>
        <begin position="311"/>
        <end position="333"/>
    </location>
</feature>
<gene>
    <name evidence="2" type="ORF">GCM10009716_35440</name>
</gene>
<feature type="transmembrane region" description="Helical" evidence="1">
    <location>
        <begin position="354"/>
        <end position="381"/>
    </location>
</feature>
<evidence type="ECO:0008006" key="4">
    <source>
        <dbReference type="Google" id="ProtNLM"/>
    </source>
</evidence>